<accession>A0A235FBR3</accession>
<name>A0A235FBR3_9BACL</name>
<dbReference type="RefSeq" id="WP_094250426.1">
    <property type="nucleotide sequence ID" value="NZ_JBHLXL010000001.1"/>
</dbReference>
<dbReference type="Proteomes" id="UP000215059">
    <property type="component" value="Unassembled WGS sequence"/>
</dbReference>
<comment type="caution">
    <text evidence="1">The sequence shown here is derived from an EMBL/GenBank/DDBJ whole genome shotgun (WGS) entry which is preliminary data.</text>
</comment>
<sequence length="107" mass="12681">MGNKKGIERLDGFHFFEFKHPYYALIKSINPEFAVKLYEEQVAAGENQNDVRQNMKEVDKFYALGKFYNSYYCEHPGLEQHNETMEEYFEYILKEESGVMLLDGSFL</sequence>
<proteinExistence type="predicted"/>
<dbReference type="AlphaFoldDB" id="A0A235FBR3"/>
<keyword evidence="2" id="KW-1185">Reference proteome</keyword>
<gene>
    <name evidence="1" type="ORF">CGZ90_00755</name>
</gene>
<evidence type="ECO:0000313" key="1">
    <source>
        <dbReference type="EMBL" id="OYD58464.1"/>
    </source>
</evidence>
<reference evidence="1 2" key="1">
    <citation type="submission" date="2017-07" db="EMBL/GenBank/DDBJ databases">
        <title>Fictibacillus sp. nov. GDSW-R2A3 Genome sequencing and assembly.</title>
        <authorList>
            <person name="Mayilraj S."/>
        </authorList>
    </citation>
    <scope>NUCLEOTIDE SEQUENCE [LARGE SCALE GENOMIC DNA]</scope>
    <source>
        <strain evidence="1 2">GDSW-R2A3</strain>
    </source>
</reference>
<evidence type="ECO:0000313" key="2">
    <source>
        <dbReference type="Proteomes" id="UP000215059"/>
    </source>
</evidence>
<protein>
    <submittedName>
        <fullName evidence="1">Uncharacterized protein</fullName>
    </submittedName>
</protein>
<dbReference type="EMBL" id="NOII01000001">
    <property type="protein sequence ID" value="OYD58464.1"/>
    <property type="molecule type" value="Genomic_DNA"/>
</dbReference>
<organism evidence="1 2">
    <name type="scientific">Fictibacillus aquaticus</name>
    <dbReference type="NCBI Taxonomy" id="2021314"/>
    <lineage>
        <taxon>Bacteria</taxon>
        <taxon>Bacillati</taxon>
        <taxon>Bacillota</taxon>
        <taxon>Bacilli</taxon>
        <taxon>Bacillales</taxon>
        <taxon>Fictibacillaceae</taxon>
        <taxon>Fictibacillus</taxon>
    </lineage>
</organism>